<gene>
    <name evidence="2" type="ORF">SAMN05421753_13021</name>
</gene>
<dbReference type="GO" id="GO:0016301">
    <property type="term" value="F:kinase activity"/>
    <property type="evidence" value="ECO:0007669"/>
    <property type="project" value="InterPro"/>
</dbReference>
<keyword evidence="3" id="KW-1185">Reference proteome</keyword>
<dbReference type="Proteomes" id="UP000199518">
    <property type="component" value="Unassembled WGS sequence"/>
</dbReference>
<dbReference type="OrthoDB" id="9802752at2"/>
<evidence type="ECO:0000259" key="1">
    <source>
        <dbReference type="PROSITE" id="PS51459"/>
    </source>
</evidence>
<dbReference type="NCBIfam" id="TIGR01550">
    <property type="entry name" value="DOC_P1"/>
    <property type="match status" value="1"/>
</dbReference>
<name>A0A1I3THY9_9PLAN</name>
<dbReference type="AlphaFoldDB" id="A0A1I3THY9"/>
<dbReference type="PANTHER" id="PTHR39426">
    <property type="entry name" value="HOMOLOGY TO DEATH-ON-CURING PROTEIN OF PHAGE P1"/>
    <property type="match status" value="1"/>
</dbReference>
<dbReference type="Pfam" id="PF02661">
    <property type="entry name" value="Fic"/>
    <property type="match status" value="1"/>
</dbReference>
<evidence type="ECO:0000313" key="3">
    <source>
        <dbReference type="Proteomes" id="UP000199518"/>
    </source>
</evidence>
<dbReference type="PIRSF" id="PIRSF018297">
    <property type="entry name" value="Doc"/>
    <property type="match status" value="1"/>
</dbReference>
<dbReference type="Gene3D" id="1.20.120.1870">
    <property type="entry name" value="Fic/DOC protein, Fido domain"/>
    <property type="match status" value="1"/>
</dbReference>
<dbReference type="InterPro" id="IPR006440">
    <property type="entry name" value="Doc"/>
</dbReference>
<accession>A0A1I3THY9</accession>
<dbReference type="PROSITE" id="PS51459">
    <property type="entry name" value="FIDO"/>
    <property type="match status" value="1"/>
</dbReference>
<dbReference type="EMBL" id="FOQD01000030">
    <property type="protein sequence ID" value="SFJ70049.1"/>
    <property type="molecule type" value="Genomic_DNA"/>
</dbReference>
<organism evidence="2 3">
    <name type="scientific">Planctomicrobium piriforme</name>
    <dbReference type="NCBI Taxonomy" id="1576369"/>
    <lineage>
        <taxon>Bacteria</taxon>
        <taxon>Pseudomonadati</taxon>
        <taxon>Planctomycetota</taxon>
        <taxon>Planctomycetia</taxon>
        <taxon>Planctomycetales</taxon>
        <taxon>Planctomycetaceae</taxon>
        <taxon>Planctomicrobium</taxon>
    </lineage>
</organism>
<reference evidence="3" key="1">
    <citation type="submission" date="2016-10" db="EMBL/GenBank/DDBJ databases">
        <authorList>
            <person name="Varghese N."/>
            <person name="Submissions S."/>
        </authorList>
    </citation>
    <scope>NUCLEOTIDE SEQUENCE [LARGE SCALE GENOMIC DNA]</scope>
    <source>
        <strain evidence="3">DSM 26348</strain>
    </source>
</reference>
<sequence>MSEPRWLTRLMIDTIHAELIAEHGGAHSLREGGDQLVGSALDRPRNRLAYVPDADIASLTAALLFGLVKNHGYVDGNKRVGFASAATFLLLNGRLLTASEVEAYDAVIAITQDRLTEDGLTGWLRQHTTG</sequence>
<dbReference type="PANTHER" id="PTHR39426:SF1">
    <property type="entry name" value="HOMOLOGY TO DEATH-ON-CURING PROTEIN OF PHAGE P1"/>
    <property type="match status" value="1"/>
</dbReference>
<evidence type="ECO:0000313" key="2">
    <source>
        <dbReference type="EMBL" id="SFJ70049.1"/>
    </source>
</evidence>
<dbReference type="RefSeq" id="WP_139228711.1">
    <property type="nucleotide sequence ID" value="NZ_FOQD01000030.1"/>
</dbReference>
<protein>
    <submittedName>
        <fullName evidence="2">Death on curing protein</fullName>
    </submittedName>
</protein>
<dbReference type="InterPro" id="IPR053737">
    <property type="entry name" value="Type_II_TA_Toxin"/>
</dbReference>
<dbReference type="InterPro" id="IPR003812">
    <property type="entry name" value="Fido"/>
</dbReference>
<feature type="domain" description="Fido" evidence="1">
    <location>
        <begin position="7"/>
        <end position="126"/>
    </location>
</feature>
<proteinExistence type="predicted"/>